<feature type="transmembrane region" description="Helical" evidence="5">
    <location>
        <begin position="241"/>
        <end position="261"/>
    </location>
</feature>
<dbReference type="InterPro" id="IPR036259">
    <property type="entry name" value="MFS_trans_sf"/>
</dbReference>
<dbReference type="GO" id="GO:0005886">
    <property type="term" value="C:plasma membrane"/>
    <property type="evidence" value="ECO:0007669"/>
    <property type="project" value="TreeGrafter"/>
</dbReference>
<dbReference type="PANTHER" id="PTHR23502">
    <property type="entry name" value="MAJOR FACILITATOR SUPERFAMILY"/>
    <property type="match status" value="1"/>
</dbReference>
<feature type="transmembrane region" description="Helical" evidence="5">
    <location>
        <begin position="401"/>
        <end position="418"/>
    </location>
</feature>
<feature type="transmembrane region" description="Helical" evidence="5">
    <location>
        <begin position="211"/>
        <end position="229"/>
    </location>
</feature>
<dbReference type="Pfam" id="PF07690">
    <property type="entry name" value="MFS_1"/>
    <property type="match status" value="1"/>
</dbReference>
<evidence type="ECO:0000313" key="7">
    <source>
        <dbReference type="Proteomes" id="UP001056012"/>
    </source>
</evidence>
<dbReference type="SUPFAM" id="SSF103473">
    <property type="entry name" value="MFS general substrate transporter"/>
    <property type="match status" value="1"/>
</dbReference>
<keyword evidence="4 5" id="KW-0472">Membrane</keyword>
<dbReference type="InterPro" id="IPR011701">
    <property type="entry name" value="MFS"/>
</dbReference>
<feature type="transmembrane region" description="Helical" evidence="5">
    <location>
        <begin position="354"/>
        <end position="374"/>
    </location>
</feature>
<feature type="transmembrane region" description="Helical" evidence="5">
    <location>
        <begin position="424"/>
        <end position="445"/>
    </location>
</feature>
<organism evidence="6 7">
    <name type="scientific">Curvularia clavata</name>
    <dbReference type="NCBI Taxonomy" id="95742"/>
    <lineage>
        <taxon>Eukaryota</taxon>
        <taxon>Fungi</taxon>
        <taxon>Dikarya</taxon>
        <taxon>Ascomycota</taxon>
        <taxon>Pezizomycotina</taxon>
        <taxon>Dothideomycetes</taxon>
        <taxon>Pleosporomycetidae</taxon>
        <taxon>Pleosporales</taxon>
        <taxon>Pleosporineae</taxon>
        <taxon>Pleosporaceae</taxon>
        <taxon>Curvularia</taxon>
    </lineage>
</organism>
<feature type="transmembrane region" description="Helical" evidence="5">
    <location>
        <begin position="81"/>
        <end position="98"/>
    </location>
</feature>
<evidence type="ECO:0000256" key="5">
    <source>
        <dbReference type="SAM" id="Phobius"/>
    </source>
</evidence>
<gene>
    <name evidence="6" type="ORF">yc1106_08499</name>
</gene>
<dbReference type="PANTHER" id="PTHR23502:SF24">
    <property type="entry name" value="TRANSPORTER, PUTATIVE-RELATED"/>
    <property type="match status" value="1"/>
</dbReference>
<evidence type="ECO:0000313" key="6">
    <source>
        <dbReference type="EMBL" id="USP81225.1"/>
    </source>
</evidence>
<feature type="transmembrane region" description="Helical" evidence="5">
    <location>
        <begin position="490"/>
        <end position="514"/>
    </location>
</feature>
<dbReference type="Proteomes" id="UP001056012">
    <property type="component" value="Chromosome 6"/>
</dbReference>
<protein>
    <recommendedName>
        <fullName evidence="8">Major facilitator superfamily (MFS) profile domain-containing protein</fullName>
    </recommendedName>
</protein>
<keyword evidence="3 5" id="KW-1133">Transmembrane helix</keyword>
<reference evidence="6" key="1">
    <citation type="submission" date="2021-12" db="EMBL/GenBank/DDBJ databases">
        <title>Curvularia clavata genome.</title>
        <authorList>
            <person name="Cao Y."/>
        </authorList>
    </citation>
    <scope>NUCLEOTIDE SEQUENCE</scope>
    <source>
        <strain evidence="6">Yc1106</strain>
    </source>
</reference>
<dbReference type="Gene3D" id="1.20.1250.20">
    <property type="entry name" value="MFS general substrate transporter like domains"/>
    <property type="match status" value="1"/>
</dbReference>
<name>A0A9Q8ZFE5_CURCL</name>
<evidence type="ECO:0000256" key="1">
    <source>
        <dbReference type="ARBA" id="ARBA00004141"/>
    </source>
</evidence>
<sequence length="684" mass="73793">MKSRLRHPPRAALVLHLPRTVDSKRINGKAQRRPSPSLIPANMSFSQTENAPLLARAPSKIITFEPNDPEDPRNWPAARKWLMIAAIVPIDLSVSWGASGFSPVASDFAKDMGVSPSVALLGLSMYVLGLAFGPMTLAPLSEYFGRRPVYIVSYGIFLLLLLGTTYVETLGLFIVLRFFSGYFSSTTISNFGGTIADLFHHNDTGPAMSWFLWAATGGSPTGFVLFSFIAQGKSWHSVFRFMLVICFAFWIIMVTALCTLGETRHSVILLKKAKALRNATGDDSLEIPDELKQRGPKQLFGTALARPFRFLTTEAIVQFSALYNGFLYGLSFLFNGAFHMIFGPNGYGFDTIGVGISFLGIVVGITLGLITNTFQERYYQKRVAQAGGHDVPEARVHYAKSAALILPVSLLAFALTATPEIHPFFAVLASAFWGWSFYTLILMTLTYTEDAYKTYSASALAGIGLIRNLAGAGFPLVGRHLFLSIGTRNTTLVLMAIAILLAPIPFILESVLYYKTTTLLRRYQIAEMSCQPVTAIPPPPTTHPACAVPIGGSNSSILDACCNGHINAIATYSAPETTLSTDSSSSAPVIVNSEDGDDCFQYCITTTPDIVRSCLAEKMQAFDKEGTTGIGMFGCFNTDKAVGPRKANGAGNDAPCTNAALRISGSGSWALSILMALSVIGALA</sequence>
<dbReference type="VEuPathDB" id="FungiDB:yc1106_08499"/>
<feature type="transmembrane region" description="Helical" evidence="5">
    <location>
        <begin position="179"/>
        <end position="199"/>
    </location>
</feature>
<dbReference type="OrthoDB" id="3936150at2759"/>
<dbReference type="GO" id="GO:0022857">
    <property type="term" value="F:transmembrane transporter activity"/>
    <property type="evidence" value="ECO:0007669"/>
    <property type="project" value="InterPro"/>
</dbReference>
<keyword evidence="7" id="KW-1185">Reference proteome</keyword>
<feature type="transmembrane region" description="Helical" evidence="5">
    <location>
        <begin position="457"/>
        <end position="478"/>
    </location>
</feature>
<feature type="transmembrane region" description="Helical" evidence="5">
    <location>
        <begin position="149"/>
        <end position="167"/>
    </location>
</feature>
<feature type="transmembrane region" description="Helical" evidence="5">
    <location>
        <begin position="321"/>
        <end position="342"/>
    </location>
</feature>
<evidence type="ECO:0000256" key="4">
    <source>
        <dbReference type="ARBA" id="ARBA00023136"/>
    </source>
</evidence>
<evidence type="ECO:0000256" key="3">
    <source>
        <dbReference type="ARBA" id="ARBA00022989"/>
    </source>
</evidence>
<dbReference type="PROSITE" id="PS00216">
    <property type="entry name" value="SUGAR_TRANSPORT_1"/>
    <property type="match status" value="1"/>
</dbReference>
<dbReference type="EMBL" id="CP089279">
    <property type="protein sequence ID" value="USP81225.1"/>
    <property type="molecule type" value="Genomic_DNA"/>
</dbReference>
<dbReference type="AlphaFoldDB" id="A0A9Q8ZFE5"/>
<comment type="subcellular location">
    <subcellularLocation>
        <location evidence="1">Membrane</location>
        <topology evidence="1">Multi-pass membrane protein</topology>
    </subcellularLocation>
</comment>
<keyword evidence="2 5" id="KW-0812">Transmembrane</keyword>
<evidence type="ECO:0000256" key="2">
    <source>
        <dbReference type="ARBA" id="ARBA00022692"/>
    </source>
</evidence>
<proteinExistence type="predicted"/>
<accession>A0A9Q8ZFE5</accession>
<evidence type="ECO:0008006" key="8">
    <source>
        <dbReference type="Google" id="ProtNLM"/>
    </source>
</evidence>
<dbReference type="InterPro" id="IPR005829">
    <property type="entry name" value="Sugar_transporter_CS"/>
</dbReference>
<feature type="transmembrane region" description="Helical" evidence="5">
    <location>
        <begin position="118"/>
        <end position="137"/>
    </location>
</feature>